<reference evidence="3" key="1">
    <citation type="journal article" date="2016" name="Genome Biol. Evol.">
        <title>Comparative 'omics' of the Fusarium fujikuroi species complex highlights differences in genetic potential and metabolite synthesis.</title>
        <authorList>
            <person name="Niehaus E.-M."/>
            <person name="Muensterkoetter M."/>
            <person name="Proctor R.H."/>
            <person name="Brown D.W."/>
            <person name="Sharon A."/>
            <person name="Idan Y."/>
            <person name="Oren-Young L."/>
            <person name="Sieber C.M."/>
            <person name="Novak O."/>
            <person name="Pencik A."/>
            <person name="Tarkowska D."/>
            <person name="Hromadova K."/>
            <person name="Freeman S."/>
            <person name="Maymon M."/>
            <person name="Elazar M."/>
            <person name="Youssef S.A."/>
            <person name="El-Shabrawy E.S.M."/>
            <person name="Shalaby A.B.A."/>
            <person name="Houterman P."/>
            <person name="Brock N.L."/>
            <person name="Burkhardt I."/>
            <person name="Tsavkelova E.A."/>
            <person name="Dickschat J.S."/>
            <person name="Galuszka P."/>
            <person name="Gueldener U."/>
            <person name="Tudzynski B."/>
        </authorList>
    </citation>
    <scope>NUCLEOTIDE SEQUENCE [LARGE SCALE GENOMIC DNA]</scope>
    <source>
        <strain evidence="3">MRC7560</strain>
    </source>
</reference>
<dbReference type="InterPro" id="IPR013658">
    <property type="entry name" value="SGL"/>
</dbReference>
<name>A0A1L7TRJ6_FUSMA</name>
<dbReference type="Proteomes" id="UP000184255">
    <property type="component" value="Unassembled WGS sequence"/>
</dbReference>
<sequence>MRYTFTASLIAFISTGAFYYSSSRPKALELVQISNTWIENVAIRSNGDLLMTTIGEGKVYTFSPTARPSASNPIFKIEGVNALSGIAEVGQDVFAVTGGIFEGMYQNNTMNLSLLKFDGDSFSISTVFQKSKYGPVNGISALPRHKHIILAADAERGEILRIDTTTGHVEVAMKDKALAPVPGGPFPVGVNGIKIFNDYLYFTNTAHQSFNRVKIDDMGNKLGDFEVLAKLEKGSPYAPDDFAMDRHGNAYVVYWQDRVVKITQGGKQTILKDGLLAGPSSATFSNDGKTLYVVTSGQNNLAVSGGQVVEVKLSRFE</sequence>
<evidence type="ECO:0000313" key="3">
    <source>
        <dbReference type="Proteomes" id="UP000184255"/>
    </source>
</evidence>
<dbReference type="Pfam" id="PF08450">
    <property type="entry name" value="SGL"/>
    <property type="match status" value="1"/>
</dbReference>
<evidence type="ECO:0000259" key="1">
    <source>
        <dbReference type="Pfam" id="PF08450"/>
    </source>
</evidence>
<gene>
    <name evidence="2" type="ORF">FMAN_11493</name>
</gene>
<dbReference type="PANTHER" id="PTHR42060">
    <property type="entry name" value="NHL REPEAT-CONTAINING PROTEIN-RELATED"/>
    <property type="match status" value="1"/>
</dbReference>
<dbReference type="SUPFAM" id="SSF63829">
    <property type="entry name" value="Calcium-dependent phosphotriesterase"/>
    <property type="match status" value="1"/>
</dbReference>
<dbReference type="VEuPathDB" id="FungiDB:FMAN_11493"/>
<dbReference type="AlphaFoldDB" id="A0A1L7TRJ6"/>
<feature type="domain" description="SMP-30/Gluconolactonase/LRE-like region" evidence="1">
    <location>
        <begin position="191"/>
        <end position="296"/>
    </location>
</feature>
<accession>A0A1L7TRJ6</accession>
<keyword evidence="3" id="KW-1185">Reference proteome</keyword>
<evidence type="ECO:0000313" key="2">
    <source>
        <dbReference type="EMBL" id="CVK97406.1"/>
    </source>
</evidence>
<dbReference type="InterPro" id="IPR011042">
    <property type="entry name" value="6-blade_b-propeller_TolB-like"/>
</dbReference>
<dbReference type="RefSeq" id="XP_041684588.1">
    <property type="nucleotide sequence ID" value="XM_041834312.1"/>
</dbReference>
<dbReference type="PANTHER" id="PTHR42060:SF1">
    <property type="entry name" value="NHL REPEAT-CONTAINING PROTEIN"/>
    <property type="match status" value="1"/>
</dbReference>
<organism evidence="2 3">
    <name type="scientific">Fusarium mangiferae</name>
    <name type="common">Mango malformation disease fungus</name>
    <dbReference type="NCBI Taxonomy" id="192010"/>
    <lineage>
        <taxon>Eukaryota</taxon>
        <taxon>Fungi</taxon>
        <taxon>Dikarya</taxon>
        <taxon>Ascomycota</taxon>
        <taxon>Pezizomycotina</taxon>
        <taxon>Sordariomycetes</taxon>
        <taxon>Hypocreomycetidae</taxon>
        <taxon>Hypocreales</taxon>
        <taxon>Nectriaceae</taxon>
        <taxon>Fusarium</taxon>
        <taxon>Fusarium fujikuroi species complex</taxon>
    </lineage>
</organism>
<dbReference type="Gene3D" id="2.120.10.30">
    <property type="entry name" value="TolB, C-terminal domain"/>
    <property type="match status" value="1"/>
</dbReference>
<proteinExistence type="predicted"/>
<dbReference type="GeneID" id="65090744"/>
<dbReference type="InterPro" id="IPR052998">
    <property type="entry name" value="Hetero-Diels-Alderase-like"/>
</dbReference>
<protein>
    <recommendedName>
        <fullName evidence="1">SMP-30/Gluconolactonase/LRE-like region domain-containing protein</fullName>
    </recommendedName>
</protein>
<dbReference type="EMBL" id="FCQH01000008">
    <property type="protein sequence ID" value="CVK97406.1"/>
    <property type="molecule type" value="Genomic_DNA"/>
</dbReference>
<comment type="caution">
    <text evidence="2">The sequence shown here is derived from an EMBL/GenBank/DDBJ whole genome shotgun (WGS) entry which is preliminary data.</text>
</comment>